<accession>C0EG73</accession>
<dbReference type="STRING" id="537013.CLOSTMETH_02866"/>
<feature type="binding site" evidence="1">
    <location>
        <position position="47"/>
    </location>
    <ligand>
        <name>Zn(2+)</name>
        <dbReference type="ChEBI" id="CHEBI:29105"/>
    </ligand>
</feature>
<evidence type="ECO:0000259" key="3">
    <source>
        <dbReference type="Pfam" id="PF13847"/>
    </source>
</evidence>
<comment type="caution">
    <text evidence="5">The sequence shown here is derived from an EMBL/GenBank/DDBJ whole genome shotgun (WGS) entry which is preliminary data.</text>
</comment>
<feature type="domain" description="Methyltransferase" evidence="3">
    <location>
        <begin position="108"/>
        <end position="167"/>
    </location>
</feature>
<keyword evidence="1" id="KW-0862">Zinc</keyword>
<dbReference type="EMBL" id="ACEC01000096">
    <property type="protein sequence ID" value="EEG29530.1"/>
    <property type="molecule type" value="Genomic_DNA"/>
</dbReference>
<reference evidence="5 6" key="2">
    <citation type="submission" date="2009-02" db="EMBL/GenBank/DDBJ databases">
        <title>Draft genome sequence of Clostridium methylpentosum (DSM 5476).</title>
        <authorList>
            <person name="Sudarsanam P."/>
            <person name="Ley R."/>
            <person name="Guruge J."/>
            <person name="Turnbaugh P.J."/>
            <person name="Mahowald M."/>
            <person name="Liep D."/>
            <person name="Gordon J."/>
        </authorList>
    </citation>
    <scope>NUCLEOTIDE SEQUENCE [LARGE SCALE GENOMIC DNA]</scope>
    <source>
        <strain evidence="5 6">DSM 5476</strain>
    </source>
</reference>
<keyword evidence="5" id="KW-0489">Methyltransferase</keyword>
<proteinExistence type="predicted"/>
<evidence type="ECO:0000256" key="1">
    <source>
        <dbReference type="PIRSR" id="PIRSR018249-1"/>
    </source>
</evidence>
<evidence type="ECO:0000259" key="4">
    <source>
        <dbReference type="Pfam" id="PF21302"/>
    </source>
</evidence>
<dbReference type="eggNOG" id="COG2226">
    <property type="taxonomic scope" value="Bacteria"/>
</dbReference>
<name>C0EG73_9FIRM</name>
<sequence length="298" mass="33442">MKNIALYAIIMENKLKGLISLHDRFLCPTCGAPLTRGPRDYRCAQNHLFDLSRSGYVNLLTAGSKHSKVPGDNKLMVNARRSFLDKGYYSKLCELVSLRAAVLAGDGPVLDAGCGEGYYTTAVFEALARSGRQVDVMGIDISKIALDKAAKRCKEIAWAVGSVFHLPVGTESCGLLLNLFAPYCGEEYHRVLAPDGKMLLVIPGKDHLWELKKAVYEHPYRNEVKDFALEGFELLRAEHCADTLFLDNAEDIDHLFKMTPYYYKTSEQDYRRLAALSELTTRIEFNVLEYQKKGKGML</sequence>
<dbReference type="CDD" id="cd02440">
    <property type="entry name" value="AdoMet_MTases"/>
    <property type="match status" value="1"/>
</dbReference>
<dbReference type="SUPFAM" id="SSF53335">
    <property type="entry name" value="S-adenosyl-L-methionine-dependent methyltransferases"/>
    <property type="match status" value="1"/>
</dbReference>
<keyword evidence="6" id="KW-1185">Reference proteome</keyword>
<keyword evidence="5" id="KW-0808">Transferase</keyword>
<reference evidence="5 6" key="1">
    <citation type="submission" date="2009-01" db="EMBL/GenBank/DDBJ databases">
        <authorList>
            <person name="Fulton L."/>
            <person name="Clifton S."/>
            <person name="Fulton B."/>
            <person name="Xu J."/>
            <person name="Minx P."/>
            <person name="Pepin K.H."/>
            <person name="Johnson M."/>
            <person name="Bhonagiri V."/>
            <person name="Nash W.E."/>
            <person name="Mardis E.R."/>
            <person name="Wilson R.K."/>
        </authorList>
    </citation>
    <scope>NUCLEOTIDE SEQUENCE [LARGE SCALE GENOMIC DNA]</scope>
    <source>
        <strain evidence="5 6">DSM 5476</strain>
    </source>
</reference>
<dbReference type="HOGENOM" id="CLU_050931_0_0_9"/>
<evidence type="ECO:0000313" key="6">
    <source>
        <dbReference type="Proteomes" id="UP000003340"/>
    </source>
</evidence>
<evidence type="ECO:0000313" key="5">
    <source>
        <dbReference type="EMBL" id="EEG29530.1"/>
    </source>
</evidence>
<dbReference type="Gene3D" id="3.40.50.150">
    <property type="entry name" value="Vaccinia Virus protein VP39"/>
    <property type="match status" value="1"/>
</dbReference>
<protein>
    <submittedName>
        <fullName evidence="5">Methyltransferase domain protein</fullName>
    </submittedName>
</protein>
<dbReference type="InterPro" id="IPR048647">
    <property type="entry name" value="RlmA_N"/>
</dbReference>
<feature type="binding site" evidence="1">
    <location>
        <position position="30"/>
    </location>
    <ligand>
        <name>Zn(2+)</name>
        <dbReference type="ChEBI" id="CHEBI:29105"/>
    </ligand>
</feature>
<dbReference type="InterPro" id="IPR029063">
    <property type="entry name" value="SAM-dependent_MTases_sf"/>
</dbReference>
<dbReference type="AlphaFoldDB" id="C0EG73"/>
<feature type="binding site" evidence="2">
    <location>
        <position position="207"/>
    </location>
    <ligand>
        <name>S-adenosyl-L-methionine</name>
        <dbReference type="ChEBI" id="CHEBI:59789"/>
    </ligand>
</feature>
<dbReference type="GO" id="GO:0046872">
    <property type="term" value="F:metal ion binding"/>
    <property type="evidence" value="ECO:0007669"/>
    <property type="project" value="UniProtKB-KW"/>
</dbReference>
<dbReference type="Pfam" id="PF21302">
    <property type="entry name" value="Zn_ribbon_RlmA"/>
    <property type="match status" value="1"/>
</dbReference>
<feature type="domain" description="23S rRNA (guanine(745)-N(1))-methyltransferase N-terminal" evidence="4">
    <location>
        <begin position="25"/>
        <end position="68"/>
    </location>
</feature>
<keyword evidence="1" id="KW-0479">Metal-binding</keyword>
<evidence type="ECO:0000256" key="2">
    <source>
        <dbReference type="PIRSR" id="PIRSR018249-2"/>
    </source>
</evidence>
<feature type="binding site" evidence="2">
    <location>
        <position position="89"/>
    </location>
    <ligand>
        <name>S-adenosyl-L-methionine</name>
        <dbReference type="ChEBI" id="CHEBI:59789"/>
    </ligand>
</feature>
<keyword evidence="2" id="KW-0949">S-adenosyl-L-methionine</keyword>
<dbReference type="Pfam" id="PF13847">
    <property type="entry name" value="Methyltransf_31"/>
    <property type="match status" value="1"/>
</dbReference>
<feature type="binding site" evidence="2">
    <location>
        <begin position="116"/>
        <end position="117"/>
    </location>
    <ligand>
        <name>S-adenosyl-L-methionine</name>
        <dbReference type="ChEBI" id="CHEBI:59789"/>
    </ligand>
</feature>
<feature type="binding site" evidence="1">
    <location>
        <position position="27"/>
    </location>
    <ligand>
        <name>Zn(2+)</name>
        <dbReference type="ChEBI" id="CHEBI:29105"/>
    </ligand>
</feature>
<dbReference type="GO" id="GO:0032259">
    <property type="term" value="P:methylation"/>
    <property type="evidence" value="ECO:0007669"/>
    <property type="project" value="UniProtKB-KW"/>
</dbReference>
<dbReference type="Proteomes" id="UP000003340">
    <property type="component" value="Unassembled WGS sequence"/>
</dbReference>
<feature type="binding site" evidence="1">
    <location>
        <position position="43"/>
    </location>
    <ligand>
        <name>Zn(2+)</name>
        <dbReference type="ChEBI" id="CHEBI:29105"/>
    </ligand>
</feature>
<gene>
    <name evidence="5" type="ORF">CLOSTMETH_02866</name>
</gene>
<organism evidence="5 6">
    <name type="scientific">[Clostridium] methylpentosum DSM 5476</name>
    <dbReference type="NCBI Taxonomy" id="537013"/>
    <lineage>
        <taxon>Bacteria</taxon>
        <taxon>Bacillati</taxon>
        <taxon>Bacillota</taxon>
        <taxon>Clostridia</taxon>
        <taxon>Eubacteriales</taxon>
        <taxon>Oscillospiraceae</taxon>
        <taxon>Oscillospiraceae incertae sedis</taxon>
    </lineage>
</organism>
<dbReference type="GO" id="GO:0008168">
    <property type="term" value="F:methyltransferase activity"/>
    <property type="evidence" value="ECO:0007669"/>
    <property type="project" value="UniProtKB-KW"/>
</dbReference>
<dbReference type="InterPro" id="IPR016718">
    <property type="entry name" value="rRNA_m1G-MeTrfase_A_prd"/>
</dbReference>
<dbReference type="InterPro" id="IPR025714">
    <property type="entry name" value="Methyltranfer_dom"/>
</dbReference>
<dbReference type="PIRSF" id="PIRSF018249">
    <property type="entry name" value="MyrA_prd"/>
    <property type="match status" value="1"/>
</dbReference>